<evidence type="ECO:0000313" key="4">
    <source>
        <dbReference type="Proteomes" id="UP000616779"/>
    </source>
</evidence>
<sequence>MQFRKEFLQLITHAMEKRGWIELPARGTSMYPCIKKGDICRFVSTEAANIKKGDIILFHTPHGNLVAHRFCRLVTRNEQLHYLCKGDTNLAHDEAILHDQMIGKMIWIRRNERIIHVTNLAAYVWGQTVLSFPIISLLLRVYLNRRENTQV</sequence>
<dbReference type="EMBL" id="WHOA01000032">
    <property type="protein sequence ID" value="NOU70880.1"/>
    <property type="molecule type" value="Genomic_DNA"/>
</dbReference>
<keyword evidence="2" id="KW-1133">Transmembrane helix</keyword>
<reference evidence="3 4" key="1">
    <citation type="submission" date="2019-10" db="EMBL/GenBank/DDBJ databases">
        <title>Description of Paenibacillus terrestris sp. nov.</title>
        <authorList>
            <person name="Carlier A."/>
            <person name="Qi S."/>
        </authorList>
    </citation>
    <scope>NUCLEOTIDE SEQUENCE [LARGE SCALE GENOMIC DNA]</scope>
    <source>
        <strain evidence="3 4">LMG 31458</strain>
    </source>
</reference>
<organism evidence="3 4">
    <name type="scientific">Paenibacillus phytorum</name>
    <dbReference type="NCBI Taxonomy" id="2654977"/>
    <lineage>
        <taxon>Bacteria</taxon>
        <taxon>Bacillati</taxon>
        <taxon>Bacillota</taxon>
        <taxon>Bacilli</taxon>
        <taxon>Bacillales</taxon>
        <taxon>Paenibacillaceae</taxon>
        <taxon>Paenibacillus</taxon>
    </lineage>
</organism>
<gene>
    <name evidence="3" type="ORF">GC098_05460</name>
</gene>
<dbReference type="Proteomes" id="UP000616779">
    <property type="component" value="Unassembled WGS sequence"/>
</dbReference>
<dbReference type="Gene3D" id="2.10.109.10">
    <property type="entry name" value="Umud Fragment, subunit A"/>
    <property type="match status" value="1"/>
</dbReference>
<keyword evidence="2" id="KW-0812">Transmembrane</keyword>
<dbReference type="GO" id="GO:0009003">
    <property type="term" value="F:signal peptidase activity"/>
    <property type="evidence" value="ECO:0007669"/>
    <property type="project" value="UniProtKB-EC"/>
</dbReference>
<name>A0ABX1XSR0_9BACL</name>
<dbReference type="EC" id="3.4.21.89" evidence="1"/>
<evidence type="ECO:0000313" key="3">
    <source>
        <dbReference type="EMBL" id="NOU70880.1"/>
    </source>
</evidence>
<keyword evidence="2" id="KW-0472">Membrane</keyword>
<proteinExistence type="predicted"/>
<keyword evidence="3" id="KW-0378">Hydrolase</keyword>
<dbReference type="CDD" id="cd06462">
    <property type="entry name" value="Peptidase_S24_S26"/>
    <property type="match status" value="1"/>
</dbReference>
<keyword evidence="4" id="KW-1185">Reference proteome</keyword>
<evidence type="ECO:0000256" key="1">
    <source>
        <dbReference type="NCBIfam" id="TIGR02228"/>
    </source>
</evidence>
<feature type="transmembrane region" description="Helical" evidence="2">
    <location>
        <begin position="120"/>
        <end position="143"/>
    </location>
</feature>
<protein>
    <recommendedName>
        <fullName evidence="1">Signal peptidase I</fullName>
        <ecNumber evidence="1">3.4.21.89</ecNumber>
    </recommendedName>
</protein>
<evidence type="ECO:0000256" key="2">
    <source>
        <dbReference type="SAM" id="Phobius"/>
    </source>
</evidence>
<accession>A0ABX1XSR0</accession>
<comment type="caution">
    <text evidence="3">The sequence shown here is derived from an EMBL/GenBank/DDBJ whole genome shotgun (WGS) entry which is preliminary data.</text>
</comment>
<dbReference type="NCBIfam" id="TIGR02228">
    <property type="entry name" value="sigpep_I_arch"/>
    <property type="match status" value="1"/>
</dbReference>
<dbReference type="InterPro" id="IPR001733">
    <property type="entry name" value="Peptidase_S26B"/>
</dbReference>